<proteinExistence type="predicted"/>
<dbReference type="Proteomes" id="UP001243009">
    <property type="component" value="Unassembled WGS sequence"/>
</dbReference>
<sequence length="193" mass="20992">MSVALRPSMTLAEFLAWEDGQDLRHEFDGFHPVAMTGGTRAHAILQGNLMGALHGRLRGGPCRAFGSDLKVEVAGSIRYPDAFVVCTGGANDSTVVRDPVVIFEVLSPSTAANDRITKNREYAATPSVRRYVMLEQDRIAATVFARIEGEWRGALLTEADTLHLPEIGIALPLAELYEDMDLPPDPDSAARET</sequence>
<name>A0ABT9DZV9_9PROT</name>
<organism evidence="2 3">
    <name type="scientific">Paracraurococcus lichenis</name>
    <dbReference type="NCBI Taxonomy" id="3064888"/>
    <lineage>
        <taxon>Bacteria</taxon>
        <taxon>Pseudomonadati</taxon>
        <taxon>Pseudomonadota</taxon>
        <taxon>Alphaproteobacteria</taxon>
        <taxon>Acetobacterales</taxon>
        <taxon>Roseomonadaceae</taxon>
        <taxon>Paracraurococcus</taxon>
    </lineage>
</organism>
<accession>A0ABT9DZV9</accession>
<evidence type="ECO:0000313" key="2">
    <source>
        <dbReference type="EMBL" id="MDO9709449.1"/>
    </source>
</evidence>
<gene>
    <name evidence="2" type="ORF">Q7A36_13940</name>
</gene>
<dbReference type="PANTHER" id="PTHR36558">
    <property type="entry name" value="GLR1098 PROTEIN"/>
    <property type="match status" value="1"/>
</dbReference>
<keyword evidence="2" id="KW-0540">Nuclease</keyword>
<dbReference type="InterPro" id="IPR008538">
    <property type="entry name" value="Uma2"/>
</dbReference>
<evidence type="ECO:0000313" key="3">
    <source>
        <dbReference type="Proteomes" id="UP001243009"/>
    </source>
</evidence>
<reference evidence="2 3" key="1">
    <citation type="submission" date="2023-08" db="EMBL/GenBank/DDBJ databases">
        <title>The draft genome sequence of Paracraurococcus sp. LOR1-02.</title>
        <authorList>
            <person name="Kingkaew E."/>
            <person name="Tanasupawat S."/>
        </authorList>
    </citation>
    <scope>NUCLEOTIDE SEQUENCE [LARGE SCALE GENOMIC DNA]</scope>
    <source>
        <strain evidence="2 3">LOR1-02</strain>
    </source>
</reference>
<dbReference type="CDD" id="cd06260">
    <property type="entry name" value="DUF820-like"/>
    <property type="match status" value="1"/>
</dbReference>
<dbReference type="EMBL" id="JAUTWS010000011">
    <property type="protein sequence ID" value="MDO9709449.1"/>
    <property type="molecule type" value="Genomic_DNA"/>
</dbReference>
<dbReference type="GO" id="GO:0004519">
    <property type="term" value="F:endonuclease activity"/>
    <property type="evidence" value="ECO:0007669"/>
    <property type="project" value="UniProtKB-KW"/>
</dbReference>
<comment type="caution">
    <text evidence="2">The sequence shown here is derived from an EMBL/GenBank/DDBJ whole genome shotgun (WGS) entry which is preliminary data.</text>
</comment>
<dbReference type="InterPro" id="IPR012296">
    <property type="entry name" value="Nuclease_put_TT1808"/>
</dbReference>
<evidence type="ECO:0000259" key="1">
    <source>
        <dbReference type="Pfam" id="PF05685"/>
    </source>
</evidence>
<dbReference type="RefSeq" id="WP_305104312.1">
    <property type="nucleotide sequence ID" value="NZ_JAUTWS010000011.1"/>
</dbReference>
<dbReference type="SUPFAM" id="SSF52980">
    <property type="entry name" value="Restriction endonuclease-like"/>
    <property type="match status" value="1"/>
</dbReference>
<dbReference type="Gene3D" id="3.90.1570.10">
    <property type="entry name" value="tt1808, chain A"/>
    <property type="match status" value="1"/>
</dbReference>
<dbReference type="Pfam" id="PF05685">
    <property type="entry name" value="Uma2"/>
    <property type="match status" value="1"/>
</dbReference>
<keyword evidence="2" id="KW-0378">Hydrolase</keyword>
<dbReference type="InterPro" id="IPR011335">
    <property type="entry name" value="Restrct_endonuc-II-like"/>
</dbReference>
<keyword evidence="2" id="KW-0255">Endonuclease</keyword>
<keyword evidence="3" id="KW-1185">Reference proteome</keyword>
<dbReference type="PANTHER" id="PTHR36558:SF1">
    <property type="entry name" value="RESTRICTION ENDONUCLEASE DOMAIN-CONTAINING PROTEIN-RELATED"/>
    <property type="match status" value="1"/>
</dbReference>
<feature type="domain" description="Putative restriction endonuclease" evidence="1">
    <location>
        <begin position="12"/>
        <end position="167"/>
    </location>
</feature>
<protein>
    <submittedName>
        <fullName evidence="2">Uma2 family endonuclease</fullName>
    </submittedName>
</protein>